<dbReference type="InterPro" id="IPR052380">
    <property type="entry name" value="Viral_DNA_packaging_terminase"/>
</dbReference>
<protein>
    <recommendedName>
        <fullName evidence="5">Phage terminase large subunit</fullName>
    </recommendedName>
</protein>
<keyword evidence="4" id="KW-1185">Reference proteome</keyword>
<sequence length="426" mass="49005">MRKFNTEGGRPLPAINLNVDKTVFNRAYLPYLNTRTRYNIFYGGAGSGKSRFLAMKLTLDLLKRPKTKLLVVRQTFASIRDSVYAEFLDVFDMFQITDHLIISKSTLNIEFPNGSTIIFKGGDDETKLLSISGVDLCWVEEAFQISYDLWSQLKLRLRGGGQKKQFFLSFNPISALHWLKKEFFDNPLDDVTICHTTYKDNRFLDDEYIRSIEEMETRDPVKYAVYALGKWGVMGRKVFENWAVESFKVSELMKENNAMEMAVGMDFGYVSDPSTLICSLVDVANRKLYIFDELYEHGLLNNELARRVIDMGYAKERIVADSAERKSIDELRGYGLRKIQPAAKGAGSILTGIQYVQQFDIIVHPDCEHTINELENYSYKKDKQTGKYTNQPSDNFNHLIDALRYSLEPFRTNNRLTTLPSNLFGI</sequence>
<dbReference type="Pfam" id="PF04466">
    <property type="entry name" value="Terminase_3"/>
    <property type="match status" value="1"/>
</dbReference>
<evidence type="ECO:0000259" key="2">
    <source>
        <dbReference type="Pfam" id="PF17288"/>
    </source>
</evidence>
<dbReference type="Pfam" id="PF17288">
    <property type="entry name" value="Terminase_3C"/>
    <property type="match status" value="1"/>
</dbReference>
<dbReference type="SUPFAM" id="SSF52540">
    <property type="entry name" value="P-loop containing nucleoside triphosphate hydrolases"/>
    <property type="match status" value="1"/>
</dbReference>
<dbReference type="Gene3D" id="3.40.50.300">
    <property type="entry name" value="P-loop containing nucleotide triphosphate hydrolases"/>
    <property type="match status" value="1"/>
</dbReference>
<evidence type="ECO:0008006" key="5">
    <source>
        <dbReference type="Google" id="ProtNLM"/>
    </source>
</evidence>
<name>A0ABX4H095_9BACI</name>
<evidence type="ECO:0000313" key="4">
    <source>
        <dbReference type="Proteomes" id="UP000216852"/>
    </source>
</evidence>
<dbReference type="PANTHER" id="PTHR39184:SF1">
    <property type="entry name" value="PBSX PHAGE TERMINASE LARGE SUBUNIT"/>
    <property type="match status" value="1"/>
</dbReference>
<feature type="domain" description="Phage terminase large subunit C-terminal" evidence="2">
    <location>
        <begin position="266"/>
        <end position="408"/>
    </location>
</feature>
<comment type="caution">
    <text evidence="3">The sequence shown here is derived from an EMBL/GenBank/DDBJ whole genome shotgun (WGS) entry which is preliminary data.</text>
</comment>
<dbReference type="EMBL" id="NPBJ01000013">
    <property type="protein sequence ID" value="PAE00556.1"/>
    <property type="molecule type" value="Genomic_DNA"/>
</dbReference>
<dbReference type="PANTHER" id="PTHR39184">
    <property type="match status" value="1"/>
</dbReference>
<evidence type="ECO:0000313" key="3">
    <source>
        <dbReference type="EMBL" id="PAE00556.1"/>
    </source>
</evidence>
<dbReference type="InterPro" id="IPR027417">
    <property type="entry name" value="P-loop_NTPase"/>
</dbReference>
<organism evidence="3 4">
    <name type="scientific">Terribacillus saccharophilus</name>
    <dbReference type="NCBI Taxonomy" id="361277"/>
    <lineage>
        <taxon>Bacteria</taxon>
        <taxon>Bacillati</taxon>
        <taxon>Bacillota</taxon>
        <taxon>Bacilli</taxon>
        <taxon>Bacillales</taxon>
        <taxon>Bacillaceae</taxon>
        <taxon>Terribacillus</taxon>
    </lineage>
</organism>
<dbReference type="Proteomes" id="UP000216852">
    <property type="component" value="Unassembled WGS sequence"/>
</dbReference>
<dbReference type="NCBIfam" id="TIGR01547">
    <property type="entry name" value="phage_term_2"/>
    <property type="match status" value="1"/>
</dbReference>
<dbReference type="InterPro" id="IPR035412">
    <property type="entry name" value="Terminase_L_N"/>
</dbReference>
<reference evidence="3 4" key="1">
    <citation type="submission" date="2017-07" db="EMBL/GenBank/DDBJ databases">
        <title>Isolation and whole genome analysis of endospore-forming bacteria from heroin.</title>
        <authorList>
            <person name="Kalinowski J."/>
            <person name="Ahrens B."/>
            <person name="Al-Dilaimi A."/>
            <person name="Winkler A."/>
            <person name="Wibberg D."/>
            <person name="Schleenbecker U."/>
            <person name="Ruckert C."/>
            <person name="Wolfel R."/>
            <person name="Grass G."/>
        </authorList>
    </citation>
    <scope>NUCLEOTIDE SEQUENCE [LARGE SCALE GENOMIC DNA]</scope>
    <source>
        <strain evidence="3 4">7517-1</strain>
    </source>
</reference>
<accession>A0ABX4H095</accession>
<dbReference type="InterPro" id="IPR006437">
    <property type="entry name" value="Phage_terminase_lsu"/>
</dbReference>
<dbReference type="InterPro" id="IPR035413">
    <property type="entry name" value="Terminase_L_C"/>
</dbReference>
<feature type="domain" description="Phage terminase large subunit N-terminal" evidence="1">
    <location>
        <begin position="36"/>
        <end position="230"/>
    </location>
</feature>
<gene>
    <name evidence="3" type="ORF">CHH48_07250</name>
</gene>
<evidence type="ECO:0000259" key="1">
    <source>
        <dbReference type="Pfam" id="PF04466"/>
    </source>
</evidence>
<dbReference type="Gene3D" id="3.30.420.280">
    <property type="match status" value="1"/>
</dbReference>
<proteinExistence type="predicted"/>